<proteinExistence type="inferred from homology"/>
<keyword evidence="2" id="KW-1277">Toxin-antitoxin system</keyword>
<dbReference type="STRING" id="1941349.STSP1_01340"/>
<evidence type="ECO:0000256" key="1">
    <source>
        <dbReference type="ARBA" id="ARBA00022553"/>
    </source>
</evidence>
<dbReference type="AlphaFoldDB" id="A0A1W6LME7"/>
<dbReference type="RefSeq" id="WP_085755621.1">
    <property type="nucleotide sequence ID" value="NZ_CP021023.1"/>
</dbReference>
<dbReference type="GO" id="GO:0000166">
    <property type="term" value="F:nucleotide binding"/>
    <property type="evidence" value="ECO:0007669"/>
    <property type="project" value="UniProtKB-KW"/>
</dbReference>
<dbReference type="InterPro" id="IPR037038">
    <property type="entry name" value="HepT-like_sf"/>
</dbReference>
<keyword evidence="8" id="KW-1185">Reference proteome</keyword>
<gene>
    <name evidence="7" type="ORF">STSP1_01340</name>
</gene>
<dbReference type="GO" id="GO:0004540">
    <property type="term" value="F:RNA nuclease activity"/>
    <property type="evidence" value="ECO:0007669"/>
    <property type="project" value="InterPro"/>
</dbReference>
<evidence type="ECO:0000256" key="6">
    <source>
        <dbReference type="ARBA" id="ARBA00024207"/>
    </source>
</evidence>
<protein>
    <recommendedName>
        <fullName evidence="9">DUF86 domain-containing protein</fullName>
    </recommendedName>
</protein>
<evidence type="ECO:0000256" key="3">
    <source>
        <dbReference type="ARBA" id="ARBA00022722"/>
    </source>
</evidence>
<accession>A0A1W6LME7</accession>
<dbReference type="InterPro" id="IPR008201">
    <property type="entry name" value="HepT-like"/>
</dbReference>
<dbReference type="Proteomes" id="UP000193334">
    <property type="component" value="Chromosome"/>
</dbReference>
<sequence length="115" mass="13580">MEQHKDQMRLKHMLESCKEAENLASNKNREDIFKERILELALTRLVEIIGEAATKISENTKMKYSKIQWKEIIGLRNRLFHGYDSVDLDILWDIIEFDLPVLVKELQKIIPDNQA</sequence>
<comment type="similarity">
    <text evidence="6">Belongs to the HepT RNase toxin family.</text>
</comment>
<dbReference type="PANTHER" id="PTHR34139:SF1">
    <property type="entry name" value="RNASE MJ1380-RELATED"/>
    <property type="match status" value="1"/>
</dbReference>
<keyword evidence="1" id="KW-0597">Phosphoprotein</keyword>
<keyword evidence="4" id="KW-0547">Nucleotide-binding</keyword>
<dbReference type="InterPro" id="IPR051813">
    <property type="entry name" value="HepT_RNase_toxin"/>
</dbReference>
<evidence type="ECO:0000256" key="2">
    <source>
        <dbReference type="ARBA" id="ARBA00022649"/>
    </source>
</evidence>
<evidence type="ECO:0000313" key="8">
    <source>
        <dbReference type="Proteomes" id="UP000193334"/>
    </source>
</evidence>
<evidence type="ECO:0000313" key="7">
    <source>
        <dbReference type="EMBL" id="ARN56947.1"/>
    </source>
</evidence>
<evidence type="ECO:0000256" key="5">
    <source>
        <dbReference type="ARBA" id="ARBA00022801"/>
    </source>
</evidence>
<dbReference type="PANTHER" id="PTHR34139">
    <property type="entry name" value="UPF0331 PROTEIN MJ0127"/>
    <property type="match status" value="1"/>
</dbReference>
<dbReference type="GO" id="GO:0110001">
    <property type="term" value="C:toxin-antitoxin complex"/>
    <property type="evidence" value="ECO:0007669"/>
    <property type="project" value="InterPro"/>
</dbReference>
<reference evidence="8" key="1">
    <citation type="submission" date="2017-04" db="EMBL/GenBank/DDBJ databases">
        <title>Comparative genomics and description of representatives of a novel lineage of planctomycetes thriving in anoxic sediments.</title>
        <authorList>
            <person name="Spring S."/>
            <person name="Bunk B."/>
            <person name="Sproer C."/>
        </authorList>
    </citation>
    <scope>NUCLEOTIDE SEQUENCE [LARGE SCALE GENOMIC DNA]</scope>
    <source>
        <strain evidence="8">ST-PulAB-D4</strain>
    </source>
</reference>
<name>A0A1W6LME7_9BACT</name>
<keyword evidence="5" id="KW-0378">Hydrolase</keyword>
<organism evidence="7 8">
    <name type="scientific">Sedimentisphaera salicampi</name>
    <dbReference type="NCBI Taxonomy" id="1941349"/>
    <lineage>
        <taxon>Bacteria</taxon>
        <taxon>Pseudomonadati</taxon>
        <taxon>Planctomycetota</taxon>
        <taxon>Phycisphaerae</taxon>
        <taxon>Sedimentisphaerales</taxon>
        <taxon>Sedimentisphaeraceae</taxon>
        <taxon>Sedimentisphaera</taxon>
    </lineage>
</organism>
<keyword evidence="3" id="KW-0540">Nuclease</keyword>
<dbReference type="EMBL" id="CP021023">
    <property type="protein sequence ID" value="ARN56947.1"/>
    <property type="molecule type" value="Genomic_DNA"/>
</dbReference>
<evidence type="ECO:0000256" key="4">
    <source>
        <dbReference type="ARBA" id="ARBA00022741"/>
    </source>
</evidence>
<dbReference type="KEGG" id="pbp:STSP1_01340"/>
<dbReference type="GO" id="GO:0016787">
    <property type="term" value="F:hydrolase activity"/>
    <property type="evidence" value="ECO:0007669"/>
    <property type="project" value="UniProtKB-KW"/>
</dbReference>
<evidence type="ECO:0008006" key="9">
    <source>
        <dbReference type="Google" id="ProtNLM"/>
    </source>
</evidence>
<dbReference type="Gene3D" id="1.20.120.580">
    <property type="entry name" value="bsu32300-like"/>
    <property type="match status" value="1"/>
</dbReference>
<dbReference type="Pfam" id="PF01934">
    <property type="entry name" value="HepT-like"/>
    <property type="match status" value="1"/>
</dbReference>